<dbReference type="InterPro" id="IPR009003">
    <property type="entry name" value="Peptidase_S1_PA"/>
</dbReference>
<dbReference type="RefSeq" id="WP_163084211.1">
    <property type="nucleotide sequence ID" value="NZ_JAAAWN010000005.1"/>
</dbReference>
<dbReference type="PRINTS" id="PR00722">
    <property type="entry name" value="CHYMOTRYPSIN"/>
</dbReference>
<dbReference type="Pfam" id="PF00089">
    <property type="entry name" value="Trypsin"/>
    <property type="match status" value="1"/>
</dbReference>
<evidence type="ECO:0000256" key="2">
    <source>
        <dbReference type="SAM" id="SignalP"/>
    </source>
</evidence>
<comment type="caution">
    <text evidence="4">The sequence shown here is derived from an EMBL/GenBank/DDBJ whole genome shotgun (WGS) entry which is preliminary data.</text>
</comment>
<feature type="domain" description="Peptidase S1" evidence="3">
    <location>
        <begin position="48"/>
        <end position="261"/>
    </location>
</feature>
<evidence type="ECO:0000313" key="5">
    <source>
        <dbReference type="Proteomes" id="UP000470213"/>
    </source>
</evidence>
<evidence type="ECO:0000259" key="3">
    <source>
        <dbReference type="PROSITE" id="PS50240"/>
    </source>
</evidence>
<dbReference type="Gene3D" id="2.40.10.10">
    <property type="entry name" value="Trypsin-like serine proteases"/>
    <property type="match status" value="1"/>
</dbReference>
<dbReference type="InterPro" id="IPR043504">
    <property type="entry name" value="Peptidase_S1_PA_chymotrypsin"/>
</dbReference>
<dbReference type="Proteomes" id="UP000470213">
    <property type="component" value="Unassembled WGS sequence"/>
</dbReference>
<gene>
    <name evidence="4" type="ORF">GTH32_05355</name>
</gene>
<protein>
    <submittedName>
        <fullName evidence="4">Trypsin-like serine protease</fullName>
    </submittedName>
</protein>
<feature type="chain" id="PRO_5031004459" evidence="2">
    <location>
        <begin position="19"/>
        <end position="263"/>
    </location>
</feature>
<name>A0A7X5LJS6_9ALTE</name>
<proteinExistence type="predicted"/>
<keyword evidence="4" id="KW-0645">Protease</keyword>
<evidence type="ECO:0000256" key="1">
    <source>
        <dbReference type="ARBA" id="ARBA00023157"/>
    </source>
</evidence>
<dbReference type="PANTHER" id="PTHR24250">
    <property type="entry name" value="CHYMOTRYPSIN-RELATED"/>
    <property type="match status" value="1"/>
</dbReference>
<dbReference type="EMBL" id="JAAAWN010000005">
    <property type="protein sequence ID" value="NDV90623.1"/>
    <property type="molecule type" value="Genomic_DNA"/>
</dbReference>
<accession>A0A7X5LJS6</accession>
<keyword evidence="5" id="KW-1185">Reference proteome</keyword>
<keyword evidence="1" id="KW-1015">Disulfide bond</keyword>
<keyword evidence="2" id="KW-0732">Signal</keyword>
<dbReference type="SMART" id="SM00020">
    <property type="entry name" value="Tryp_SPc"/>
    <property type="match status" value="1"/>
</dbReference>
<feature type="signal peptide" evidence="2">
    <location>
        <begin position="1"/>
        <end position="18"/>
    </location>
</feature>
<dbReference type="InterPro" id="IPR001254">
    <property type="entry name" value="Trypsin_dom"/>
</dbReference>
<dbReference type="InterPro" id="IPR001314">
    <property type="entry name" value="Peptidase_S1A"/>
</dbReference>
<keyword evidence="4" id="KW-0378">Hydrolase</keyword>
<dbReference type="GO" id="GO:0006508">
    <property type="term" value="P:proteolysis"/>
    <property type="evidence" value="ECO:0007669"/>
    <property type="project" value="UniProtKB-KW"/>
</dbReference>
<sequence length="263" mass="29456">MRVLVFFSFVFMAFSSNAVVKRHDIPAKNYVLDKAPKYLIDMPHEGHGVLINPQWIVTVAHTVFYDYTGKKINVGNEAFEIEHVHIHPQYVEIDDALFHGDATPLMNFLKSRSDIALIKLSYPVTDIKPIDIYPNINEAGKEITVFGRGATGNGKTGENLETKSLRELNHFKNIIEDSNGNWLSYKFDKPPYALPLEGMHGAGDSGGASVIVENGKPYLVGLSSWQVWRGNLAYFKGGLYGTTAYQVRVSNYREWIVSVLGSE</sequence>
<dbReference type="AlphaFoldDB" id="A0A7X5LJS6"/>
<organism evidence="4 5">
    <name type="scientific">Alteromonas profundi</name>
    <dbReference type="NCBI Taxonomy" id="2696062"/>
    <lineage>
        <taxon>Bacteria</taxon>
        <taxon>Pseudomonadati</taxon>
        <taxon>Pseudomonadota</taxon>
        <taxon>Gammaproteobacteria</taxon>
        <taxon>Alteromonadales</taxon>
        <taxon>Alteromonadaceae</taxon>
        <taxon>Alteromonas/Salinimonas group</taxon>
        <taxon>Alteromonas</taxon>
    </lineage>
</organism>
<reference evidence="4 5" key="1">
    <citation type="submission" date="2020-01" db="EMBL/GenBank/DDBJ databases">
        <authorList>
            <person name="Chen J."/>
            <person name="Zhu S."/>
            <person name="Yang J."/>
        </authorList>
    </citation>
    <scope>NUCLEOTIDE SEQUENCE [LARGE SCALE GENOMIC DNA]</scope>
    <source>
        <strain evidence="4 5">345S023</strain>
    </source>
</reference>
<evidence type="ECO:0000313" key="4">
    <source>
        <dbReference type="EMBL" id="NDV90623.1"/>
    </source>
</evidence>
<dbReference type="PROSITE" id="PS50240">
    <property type="entry name" value="TRYPSIN_DOM"/>
    <property type="match status" value="1"/>
</dbReference>
<dbReference type="GO" id="GO:0004252">
    <property type="term" value="F:serine-type endopeptidase activity"/>
    <property type="evidence" value="ECO:0007669"/>
    <property type="project" value="InterPro"/>
</dbReference>
<dbReference type="SUPFAM" id="SSF50494">
    <property type="entry name" value="Trypsin-like serine proteases"/>
    <property type="match status" value="1"/>
</dbReference>